<dbReference type="OrthoDB" id="9780707at2"/>
<reference evidence="4" key="1">
    <citation type="journal article" date="2016" name="Genome Announc.">
        <title>Draft Genome Sequence of the Syntrophic Lactate-Degrading Bacterium Tepidanaerobacter syntrophicus JLT.</title>
        <authorList>
            <person name="Matsuura N."/>
            <person name="Ohashi A."/>
            <person name="Tourlousse D.M."/>
            <person name="Sekiguchi Y."/>
        </authorList>
    </citation>
    <scope>NUCLEOTIDE SEQUENCE [LARGE SCALE GENOMIC DNA]</scope>
    <source>
        <strain evidence="4">JL</strain>
    </source>
</reference>
<proteinExistence type="predicted"/>
<dbReference type="RefSeq" id="WP_059032712.1">
    <property type="nucleotide sequence ID" value="NZ_DF977001.1"/>
</dbReference>
<evidence type="ECO:0000256" key="3">
    <source>
        <dbReference type="ARBA" id="ARBA00023002"/>
    </source>
</evidence>
<evidence type="ECO:0000313" key="5">
    <source>
        <dbReference type="Proteomes" id="UP000062160"/>
    </source>
</evidence>
<dbReference type="AlphaFoldDB" id="A0A0U9HQK7"/>
<dbReference type="InterPro" id="IPR003723">
    <property type="entry name" value="Precorrin-6x_reduct"/>
</dbReference>
<name>A0A0U9HQK7_9FIRM</name>
<comment type="pathway">
    <text evidence="1">Cofactor biosynthesis; adenosylcobalamin biosynthesis.</text>
</comment>
<dbReference type="Proteomes" id="UP000062160">
    <property type="component" value="Unassembled WGS sequence"/>
</dbReference>
<sequence>MIMVLAGTKDGRILSERLCKKGLKVLATTVTEYGSRLFGPGIEFRTGPLNKDSLEQIIKENNIELIVDATHPYAKDISETAIAVSCKCNIEYLRYERESSKTQYPNIIHVKDIDEAVKVLEKYQRIFLTTGSKNLDKFAKLMHIGKYLIARVLPKSEVLKKCEDLGFTPENIIAAKGPFSMEINFQMFKEYRADVVVTKDSGAIGGVPEKITAASKLNLPILLIERPSVNYPNVVNDMDKVICEICNRFLL</sequence>
<organism evidence="4">
    <name type="scientific">Tepidanaerobacter syntrophicus</name>
    <dbReference type="NCBI Taxonomy" id="224999"/>
    <lineage>
        <taxon>Bacteria</taxon>
        <taxon>Bacillati</taxon>
        <taxon>Bacillota</taxon>
        <taxon>Clostridia</taxon>
        <taxon>Thermosediminibacterales</taxon>
        <taxon>Tepidanaerobacteraceae</taxon>
        <taxon>Tepidanaerobacter</taxon>
    </lineage>
</organism>
<accession>A0A0U9HQK7</accession>
<dbReference type="PANTHER" id="PTHR36925">
    <property type="entry name" value="COBALT-PRECORRIN-6A REDUCTASE"/>
    <property type="match status" value="1"/>
</dbReference>
<keyword evidence="2" id="KW-0169">Cobalamin biosynthesis</keyword>
<dbReference type="GO" id="GO:0009236">
    <property type="term" value="P:cobalamin biosynthetic process"/>
    <property type="evidence" value="ECO:0007669"/>
    <property type="project" value="UniProtKB-UniPathway"/>
</dbReference>
<dbReference type="Pfam" id="PF02571">
    <property type="entry name" value="CbiJ"/>
    <property type="match status" value="1"/>
</dbReference>
<dbReference type="UniPathway" id="UPA00148"/>
<gene>
    <name evidence="4" type="ORF">TSYNT_7338</name>
</gene>
<dbReference type="PROSITE" id="PS51014">
    <property type="entry name" value="COBK_CBIJ"/>
    <property type="match status" value="1"/>
</dbReference>
<keyword evidence="3" id="KW-0560">Oxidoreductase</keyword>
<evidence type="ECO:0000313" key="4">
    <source>
        <dbReference type="EMBL" id="GAQ25319.1"/>
    </source>
</evidence>
<evidence type="ECO:0000256" key="2">
    <source>
        <dbReference type="ARBA" id="ARBA00022573"/>
    </source>
</evidence>
<dbReference type="GO" id="GO:0016994">
    <property type="term" value="F:precorrin-6A reductase activity"/>
    <property type="evidence" value="ECO:0007669"/>
    <property type="project" value="InterPro"/>
</dbReference>
<dbReference type="STRING" id="224999.GCA_001485475_01335"/>
<dbReference type="NCBIfam" id="NF005970">
    <property type="entry name" value="PRK08057.1-4"/>
    <property type="match status" value="1"/>
</dbReference>
<dbReference type="EMBL" id="DF977001">
    <property type="protein sequence ID" value="GAQ25319.1"/>
    <property type="molecule type" value="Genomic_DNA"/>
</dbReference>
<dbReference type="PANTHER" id="PTHR36925:SF1">
    <property type="entry name" value="COBALT-PRECORRIN-6A REDUCTASE"/>
    <property type="match status" value="1"/>
</dbReference>
<dbReference type="NCBIfam" id="TIGR00715">
    <property type="entry name" value="precor6x_red"/>
    <property type="match status" value="1"/>
</dbReference>
<protein>
    <submittedName>
        <fullName evidence="4">Precorrin-6A/cobalt-precorrin-6A reductase</fullName>
    </submittedName>
</protein>
<keyword evidence="5" id="KW-1185">Reference proteome</keyword>
<evidence type="ECO:0000256" key="1">
    <source>
        <dbReference type="ARBA" id="ARBA00004953"/>
    </source>
</evidence>